<organism evidence="1 2">
    <name type="scientific">Parthenolecanium corni</name>
    <dbReference type="NCBI Taxonomy" id="536013"/>
    <lineage>
        <taxon>Eukaryota</taxon>
        <taxon>Metazoa</taxon>
        <taxon>Ecdysozoa</taxon>
        <taxon>Arthropoda</taxon>
        <taxon>Hexapoda</taxon>
        <taxon>Insecta</taxon>
        <taxon>Pterygota</taxon>
        <taxon>Neoptera</taxon>
        <taxon>Paraneoptera</taxon>
        <taxon>Hemiptera</taxon>
        <taxon>Sternorrhyncha</taxon>
        <taxon>Coccoidea</taxon>
        <taxon>Coccidae</taxon>
        <taxon>Parthenolecanium</taxon>
    </lineage>
</organism>
<proteinExistence type="predicted"/>
<name>A0AAN9TMB7_9HEMI</name>
<dbReference type="Proteomes" id="UP001367676">
    <property type="component" value="Unassembled WGS sequence"/>
</dbReference>
<dbReference type="AlphaFoldDB" id="A0AAN9TMB7"/>
<gene>
    <name evidence="1" type="ORF">V9T40_014929</name>
</gene>
<comment type="caution">
    <text evidence="1">The sequence shown here is derived from an EMBL/GenBank/DDBJ whole genome shotgun (WGS) entry which is preliminary data.</text>
</comment>
<protein>
    <submittedName>
        <fullName evidence="1">Uncharacterized protein</fullName>
    </submittedName>
</protein>
<reference evidence="1 2" key="1">
    <citation type="submission" date="2024-03" db="EMBL/GenBank/DDBJ databases">
        <title>Adaptation during the transition from Ophiocordyceps entomopathogen to insect associate is accompanied by gene loss and intensified selection.</title>
        <authorList>
            <person name="Ward C.M."/>
            <person name="Onetto C.A."/>
            <person name="Borneman A.R."/>
        </authorList>
    </citation>
    <scope>NUCLEOTIDE SEQUENCE [LARGE SCALE GENOMIC DNA]</scope>
    <source>
        <strain evidence="1">AWRI1</strain>
        <tissue evidence="1">Single Adult Female</tissue>
    </source>
</reference>
<evidence type="ECO:0000313" key="2">
    <source>
        <dbReference type="Proteomes" id="UP001367676"/>
    </source>
</evidence>
<sequence length="94" mass="10379">MVVPAHNYQEKPLTEEELLERFGDSSDVEFLSSDDEDEAAALQNNIQEESAVVLSSPEDDHNGKVSPKELEETVFSSVYNNSVDDTVVDFANAT</sequence>
<keyword evidence="2" id="KW-1185">Reference proteome</keyword>
<dbReference type="EMBL" id="JBBCAQ010000016">
    <property type="protein sequence ID" value="KAK7597973.1"/>
    <property type="molecule type" value="Genomic_DNA"/>
</dbReference>
<accession>A0AAN9TMB7</accession>
<evidence type="ECO:0000313" key="1">
    <source>
        <dbReference type="EMBL" id="KAK7597973.1"/>
    </source>
</evidence>